<evidence type="ECO:0000256" key="4">
    <source>
        <dbReference type="ARBA" id="ARBA00011233"/>
    </source>
</evidence>
<organism evidence="13 14">
    <name type="scientific">Alicyclobacillus mengziensis</name>
    <dbReference type="NCBI Taxonomy" id="2931921"/>
    <lineage>
        <taxon>Bacteria</taxon>
        <taxon>Bacillati</taxon>
        <taxon>Bacillota</taxon>
        <taxon>Bacilli</taxon>
        <taxon>Bacillales</taxon>
        <taxon>Alicyclobacillaceae</taxon>
        <taxon>Alicyclobacillus</taxon>
    </lineage>
</organism>
<evidence type="ECO:0000256" key="3">
    <source>
        <dbReference type="ARBA" id="ARBA00004887"/>
    </source>
</evidence>
<gene>
    <name evidence="13" type="ORF">JZ786_20590</name>
</gene>
<dbReference type="PANTHER" id="PTHR21098:SF12">
    <property type="entry name" value="RIBOFLAVIN SYNTHASE"/>
    <property type="match status" value="1"/>
</dbReference>
<dbReference type="PANTHER" id="PTHR21098">
    <property type="entry name" value="RIBOFLAVIN SYNTHASE ALPHA CHAIN"/>
    <property type="match status" value="1"/>
</dbReference>
<evidence type="ECO:0000256" key="2">
    <source>
        <dbReference type="ARBA" id="ARBA00002803"/>
    </source>
</evidence>
<dbReference type="PIRSF" id="PIRSF000498">
    <property type="entry name" value="Riboflavin_syn_A"/>
    <property type="match status" value="1"/>
</dbReference>
<feature type="domain" description="Lumazine-binding" evidence="12">
    <location>
        <begin position="97"/>
        <end position="193"/>
    </location>
</feature>
<evidence type="ECO:0000313" key="13">
    <source>
        <dbReference type="EMBL" id="QSO46806.1"/>
    </source>
</evidence>
<dbReference type="Pfam" id="PF00677">
    <property type="entry name" value="Lum_binding"/>
    <property type="match status" value="2"/>
</dbReference>
<sequence>MFTGLVEEIGQVIRIDGSAQGAHIEIRAKKVLEDVKLGDSISVSGACLTVVRFTGHSFTVDAVPETMRKTALGMLAPGHSVNLERALRLGDRLGGHLVSGHVDGLGTVVKTTGEGLATVLTVGAPTDLLRYVADKGSVCVDGVSLTVMEADDETFTVSVIPLTGTETTLLTKRVGDRVNLECDVLAKYVHRLLRFSGESSDDKVSDNVSKITMEMLQENGFI</sequence>
<evidence type="ECO:0000259" key="12">
    <source>
        <dbReference type="PROSITE" id="PS51177"/>
    </source>
</evidence>
<dbReference type="NCBIfam" id="NF006767">
    <property type="entry name" value="PRK09289.1"/>
    <property type="match status" value="1"/>
</dbReference>
<evidence type="ECO:0000256" key="11">
    <source>
        <dbReference type="PROSITE-ProRule" id="PRU00524"/>
    </source>
</evidence>
<comment type="catalytic activity">
    <reaction evidence="1">
        <text>2 6,7-dimethyl-8-(1-D-ribityl)lumazine + H(+) = 5-amino-6-(D-ribitylamino)uracil + riboflavin</text>
        <dbReference type="Rhea" id="RHEA:20772"/>
        <dbReference type="ChEBI" id="CHEBI:15378"/>
        <dbReference type="ChEBI" id="CHEBI:15934"/>
        <dbReference type="ChEBI" id="CHEBI:57986"/>
        <dbReference type="ChEBI" id="CHEBI:58201"/>
        <dbReference type="EC" id="2.5.1.9"/>
    </reaction>
</comment>
<evidence type="ECO:0000256" key="8">
    <source>
        <dbReference type="ARBA" id="ARBA00022679"/>
    </source>
</evidence>
<dbReference type="SUPFAM" id="SSF63380">
    <property type="entry name" value="Riboflavin synthase domain-like"/>
    <property type="match status" value="2"/>
</dbReference>
<dbReference type="AlphaFoldDB" id="A0A9X7VXD4"/>
<comment type="subunit">
    <text evidence="4">Homotrimer.</text>
</comment>
<evidence type="ECO:0000256" key="7">
    <source>
        <dbReference type="ARBA" id="ARBA00022619"/>
    </source>
</evidence>
<comment type="function">
    <text evidence="2">Catalyzes the dismutation of two molecules of 6,7-dimethyl-8-ribityllumazine, resulting in the formation of riboflavin and 5-amino-6-(D-ribitylamino)uracil.</text>
</comment>
<accession>A0A9X7VXD4</accession>
<dbReference type="FunFam" id="2.40.30.20:FF:000004">
    <property type="entry name" value="Riboflavin synthase, alpha subunit"/>
    <property type="match status" value="1"/>
</dbReference>
<proteinExistence type="predicted"/>
<dbReference type="FunFam" id="2.40.30.20:FF:000003">
    <property type="entry name" value="Riboflavin synthase, alpha subunit"/>
    <property type="match status" value="1"/>
</dbReference>
<dbReference type="InterPro" id="IPR001783">
    <property type="entry name" value="Lumazine-bd"/>
</dbReference>
<dbReference type="InterPro" id="IPR017938">
    <property type="entry name" value="Riboflavin_synthase-like_b-brl"/>
</dbReference>
<dbReference type="KEGG" id="afx:JZ786_20590"/>
<protein>
    <recommendedName>
        <fullName evidence="6 10">Riboflavin synthase</fullName>
        <ecNumber evidence="5 10">2.5.1.9</ecNumber>
    </recommendedName>
</protein>
<keyword evidence="8 13" id="KW-0808">Transferase</keyword>
<reference evidence="13 14" key="1">
    <citation type="submission" date="2021-02" db="EMBL/GenBank/DDBJ databases">
        <title>Alicyclobacillus curvatus sp. nov. and Alicyclobacillus mengziensis sp. nov., two acidophilic bacteria isolated from acid mine drainage.</title>
        <authorList>
            <person name="Huang Y."/>
        </authorList>
    </citation>
    <scope>NUCLEOTIDE SEQUENCE [LARGE SCALE GENOMIC DNA]</scope>
    <source>
        <strain evidence="13 14">S30H14</strain>
    </source>
</reference>
<dbReference type="EMBL" id="CP071182">
    <property type="protein sequence ID" value="QSO46806.1"/>
    <property type="molecule type" value="Genomic_DNA"/>
</dbReference>
<dbReference type="PROSITE" id="PS51177">
    <property type="entry name" value="LUMAZINE_BIND"/>
    <property type="match status" value="2"/>
</dbReference>
<dbReference type="GO" id="GO:0009231">
    <property type="term" value="P:riboflavin biosynthetic process"/>
    <property type="evidence" value="ECO:0007669"/>
    <property type="project" value="UniProtKB-KW"/>
</dbReference>
<evidence type="ECO:0000313" key="14">
    <source>
        <dbReference type="Proteomes" id="UP000663505"/>
    </source>
</evidence>
<evidence type="ECO:0000256" key="6">
    <source>
        <dbReference type="ARBA" id="ARBA00013950"/>
    </source>
</evidence>
<keyword evidence="9" id="KW-0677">Repeat</keyword>
<keyword evidence="7" id="KW-0686">Riboflavin biosynthesis</keyword>
<dbReference type="InterPro" id="IPR023366">
    <property type="entry name" value="ATP_synth_asu-like_sf"/>
</dbReference>
<comment type="pathway">
    <text evidence="3">Cofactor biosynthesis; riboflavin biosynthesis; riboflavin from 2-hydroxy-3-oxobutyl phosphate and 5-amino-6-(D-ribitylamino)uracil: step 2/2.</text>
</comment>
<evidence type="ECO:0000256" key="10">
    <source>
        <dbReference type="NCBIfam" id="TIGR00187"/>
    </source>
</evidence>
<dbReference type="EC" id="2.5.1.9" evidence="5 10"/>
<evidence type="ECO:0000256" key="1">
    <source>
        <dbReference type="ARBA" id="ARBA00000968"/>
    </source>
</evidence>
<feature type="repeat" description="Lumazine-binding" evidence="11">
    <location>
        <begin position="1"/>
        <end position="96"/>
    </location>
</feature>
<keyword evidence="14" id="KW-1185">Reference proteome</keyword>
<feature type="repeat" description="Lumazine-binding" evidence="11">
    <location>
        <begin position="97"/>
        <end position="193"/>
    </location>
</feature>
<feature type="domain" description="Lumazine-binding" evidence="12">
    <location>
        <begin position="1"/>
        <end position="96"/>
    </location>
</feature>
<dbReference type="RefSeq" id="WP_206656168.1">
    <property type="nucleotide sequence ID" value="NZ_CP071182.1"/>
</dbReference>
<dbReference type="NCBIfam" id="TIGR00187">
    <property type="entry name" value="ribE"/>
    <property type="match status" value="1"/>
</dbReference>
<evidence type="ECO:0000256" key="9">
    <source>
        <dbReference type="ARBA" id="ARBA00022737"/>
    </source>
</evidence>
<dbReference type="Gene3D" id="2.40.30.20">
    <property type="match status" value="2"/>
</dbReference>
<dbReference type="InterPro" id="IPR026017">
    <property type="entry name" value="Lumazine-bd_dom"/>
</dbReference>
<name>A0A9X7VXD4_9BACL</name>
<dbReference type="GO" id="GO:0004746">
    <property type="term" value="F:riboflavin synthase activity"/>
    <property type="evidence" value="ECO:0007669"/>
    <property type="project" value="UniProtKB-UniRule"/>
</dbReference>
<evidence type="ECO:0000256" key="5">
    <source>
        <dbReference type="ARBA" id="ARBA00012827"/>
    </source>
</evidence>
<dbReference type="Proteomes" id="UP000663505">
    <property type="component" value="Chromosome"/>
</dbReference>
<dbReference type="CDD" id="cd00402">
    <property type="entry name" value="Riboflavin_synthase_like"/>
    <property type="match status" value="1"/>
</dbReference>